<keyword evidence="3" id="KW-1185">Reference proteome</keyword>
<evidence type="ECO:0000313" key="3">
    <source>
        <dbReference type="Proteomes" id="UP000078555"/>
    </source>
</evidence>
<reference evidence="3" key="1">
    <citation type="submission" date="2016-05" db="EMBL/GenBank/DDBJ databases">
        <authorList>
            <person name="Naeem Raeece"/>
        </authorList>
    </citation>
    <scope>NUCLEOTIDE SEQUENCE [LARGE SCALE GENOMIC DNA]</scope>
</reference>
<dbReference type="AlphaFoldDB" id="A0A1A9A387"/>
<feature type="domain" description="Fcf2 pre-rRNA processing C-terminal" evidence="1">
    <location>
        <begin position="40"/>
        <end position="144"/>
    </location>
</feature>
<gene>
    <name evidence="2" type="ORF">POVWA1_061720</name>
</gene>
<evidence type="ECO:0000259" key="1">
    <source>
        <dbReference type="Pfam" id="PF08698"/>
    </source>
</evidence>
<dbReference type="InterPro" id="IPR014810">
    <property type="entry name" value="Fcf2_C"/>
</dbReference>
<organism evidence="2 3">
    <name type="scientific">Plasmodium ovale wallikeri</name>
    <dbReference type="NCBI Taxonomy" id="864142"/>
    <lineage>
        <taxon>Eukaryota</taxon>
        <taxon>Sar</taxon>
        <taxon>Alveolata</taxon>
        <taxon>Apicomplexa</taxon>
        <taxon>Aconoidasida</taxon>
        <taxon>Haemosporida</taxon>
        <taxon>Plasmodiidae</taxon>
        <taxon>Plasmodium</taxon>
        <taxon>Plasmodium (Plasmodium)</taxon>
    </lineage>
</organism>
<sequence length="265" mass="30524">MDLLEGGKRLNILDVVDAEPVSVLDHVNDIMQRKEKVKEEKKNTLNDWGYMKKSEKTDEMKLQWKLLQHQNLYEKGSYNKIKKDEKMPDFFQVATLVNGNDKIKVGAGKESQSLHTPNRRKKKYLSALQMLERDEEMKKWCVKKYTKIQVEKNIGGRGRSLPCGKYKQQDGGETITSFIFPKVGGKCEEVALHSSVAAPWRLRTGCTYLCKDQFGLSRICIEEEHFWGCSPYVSRILSMRRYSGEKLPRCAATPVRSCLDAPLLR</sequence>
<proteinExistence type="predicted"/>
<name>A0A1A9A387_PLAOA</name>
<evidence type="ECO:0000313" key="2">
    <source>
        <dbReference type="EMBL" id="SBT50630.1"/>
    </source>
</evidence>
<dbReference type="Pfam" id="PF08698">
    <property type="entry name" value="Fcf2"/>
    <property type="match status" value="1"/>
</dbReference>
<accession>A0A1A9A387</accession>
<dbReference type="EMBL" id="FLRD01000162">
    <property type="protein sequence ID" value="SBT50630.1"/>
    <property type="molecule type" value="Genomic_DNA"/>
</dbReference>
<protein>
    <submittedName>
        <fullName evidence="2">rRNA-processing protein, putative</fullName>
    </submittedName>
</protein>
<dbReference type="Proteomes" id="UP000078555">
    <property type="component" value="Unassembled WGS sequence"/>
</dbReference>